<keyword evidence="2 5" id="KW-0812">Transmembrane</keyword>
<dbReference type="OrthoDB" id="7743618at2"/>
<evidence type="ECO:0000256" key="2">
    <source>
        <dbReference type="ARBA" id="ARBA00022692"/>
    </source>
</evidence>
<keyword evidence="7" id="KW-1185">Reference proteome</keyword>
<evidence type="ECO:0000256" key="4">
    <source>
        <dbReference type="ARBA" id="ARBA00023136"/>
    </source>
</evidence>
<evidence type="ECO:0000313" key="7">
    <source>
        <dbReference type="Proteomes" id="UP000184221"/>
    </source>
</evidence>
<evidence type="ECO:0000256" key="3">
    <source>
        <dbReference type="ARBA" id="ARBA00022989"/>
    </source>
</evidence>
<dbReference type="SUPFAM" id="SSF161084">
    <property type="entry name" value="MAPEG domain-like"/>
    <property type="match status" value="1"/>
</dbReference>
<dbReference type="RefSeq" id="WP_072779411.1">
    <property type="nucleotide sequence ID" value="NZ_FQXC01000005.1"/>
</dbReference>
<name>A0A1M5WVZ8_9RHOB</name>
<keyword evidence="4 5" id="KW-0472">Membrane</keyword>
<dbReference type="PANTHER" id="PTHR35371">
    <property type="entry name" value="INNER MEMBRANE PROTEIN"/>
    <property type="match status" value="1"/>
</dbReference>
<dbReference type="InterPro" id="IPR023352">
    <property type="entry name" value="MAPEG-like_dom_sf"/>
</dbReference>
<gene>
    <name evidence="6" type="ORF">SAMN05443551_3534</name>
</gene>
<dbReference type="EMBL" id="FQXC01000005">
    <property type="protein sequence ID" value="SHH91304.1"/>
    <property type="molecule type" value="Genomic_DNA"/>
</dbReference>
<sequence length="129" mass="14285">MTPELTALTLAALLQMLQFVAYSITAQRQVGRKYAASPRDEPVQITGIAGRLQRALNNHFEGLILFGIAVMVITYSGQNSEMTALASALYLIARILYVPAYAFGWAPWRSLIWFIGFLATLYILIAALM</sequence>
<reference evidence="6 7" key="1">
    <citation type="submission" date="2016-11" db="EMBL/GenBank/DDBJ databases">
        <authorList>
            <person name="Jaros S."/>
            <person name="Januszkiewicz K."/>
            <person name="Wedrychowicz H."/>
        </authorList>
    </citation>
    <scope>NUCLEOTIDE SEQUENCE [LARGE SCALE GENOMIC DNA]</scope>
    <source>
        <strain evidence="6 7">DSM 29431</strain>
    </source>
</reference>
<protein>
    <submittedName>
        <fullName evidence="6">Uncharacterized conserved protein, MAPEG superfamily</fullName>
    </submittedName>
</protein>
<feature type="transmembrane region" description="Helical" evidence="5">
    <location>
        <begin position="110"/>
        <end position="128"/>
    </location>
</feature>
<dbReference type="AlphaFoldDB" id="A0A1M5WVZ8"/>
<dbReference type="Proteomes" id="UP000184221">
    <property type="component" value="Unassembled WGS sequence"/>
</dbReference>
<dbReference type="GO" id="GO:0016020">
    <property type="term" value="C:membrane"/>
    <property type="evidence" value="ECO:0007669"/>
    <property type="project" value="UniProtKB-SubCell"/>
</dbReference>
<proteinExistence type="predicted"/>
<accession>A0A1M5WVZ8</accession>
<comment type="subcellular location">
    <subcellularLocation>
        <location evidence="1">Membrane</location>
    </subcellularLocation>
</comment>
<evidence type="ECO:0000256" key="1">
    <source>
        <dbReference type="ARBA" id="ARBA00004370"/>
    </source>
</evidence>
<evidence type="ECO:0000256" key="5">
    <source>
        <dbReference type="SAM" id="Phobius"/>
    </source>
</evidence>
<feature type="transmembrane region" description="Helical" evidence="5">
    <location>
        <begin position="84"/>
        <end position="104"/>
    </location>
</feature>
<feature type="transmembrane region" description="Helical" evidence="5">
    <location>
        <begin position="60"/>
        <end position="77"/>
    </location>
</feature>
<dbReference type="Gene3D" id="1.20.120.550">
    <property type="entry name" value="Membrane associated eicosanoid/glutathione metabolism-like domain"/>
    <property type="match status" value="1"/>
</dbReference>
<organism evidence="6 7">
    <name type="scientific">Marivita hallyeonensis</name>
    <dbReference type="NCBI Taxonomy" id="996342"/>
    <lineage>
        <taxon>Bacteria</taxon>
        <taxon>Pseudomonadati</taxon>
        <taxon>Pseudomonadota</taxon>
        <taxon>Alphaproteobacteria</taxon>
        <taxon>Rhodobacterales</taxon>
        <taxon>Roseobacteraceae</taxon>
        <taxon>Marivita</taxon>
    </lineage>
</organism>
<keyword evidence="3 5" id="KW-1133">Transmembrane helix</keyword>
<dbReference type="PANTHER" id="PTHR35371:SF1">
    <property type="entry name" value="BLR7753 PROTEIN"/>
    <property type="match status" value="1"/>
</dbReference>
<dbReference type="Pfam" id="PF01124">
    <property type="entry name" value="MAPEG"/>
    <property type="match status" value="1"/>
</dbReference>
<dbReference type="InterPro" id="IPR001129">
    <property type="entry name" value="Membr-assoc_MAPEG"/>
</dbReference>
<dbReference type="STRING" id="996342.SAMN05443551_3534"/>
<evidence type="ECO:0000313" key="6">
    <source>
        <dbReference type="EMBL" id="SHH91304.1"/>
    </source>
</evidence>